<dbReference type="Gene3D" id="2.170.270.10">
    <property type="entry name" value="SET domain"/>
    <property type="match status" value="1"/>
</dbReference>
<reference evidence="2 3" key="1">
    <citation type="submission" date="2015-06" db="EMBL/GenBank/DDBJ databases">
        <title>Survival trade-offs in plant roots during colonization by closely related pathogenic and mutualistic fungi.</title>
        <authorList>
            <person name="Hacquard S."/>
            <person name="Kracher B."/>
            <person name="Hiruma K."/>
            <person name="Weinman A."/>
            <person name="Muench P."/>
            <person name="Garrido Oter R."/>
            <person name="Ver Loren van Themaat E."/>
            <person name="Dallerey J.-F."/>
            <person name="Damm U."/>
            <person name="Henrissat B."/>
            <person name="Lespinet O."/>
            <person name="Thon M."/>
            <person name="Kemen E."/>
            <person name="McHardy A.C."/>
            <person name="Schulze-Lefert P."/>
            <person name="O'Connell R.J."/>
        </authorList>
    </citation>
    <scope>NUCLEOTIDE SEQUENCE [LARGE SCALE GENOMIC DNA]</scope>
    <source>
        <strain evidence="2 3">MAFF 238704</strain>
    </source>
</reference>
<keyword evidence="2" id="KW-0489">Methyltransferase</keyword>
<dbReference type="InterPro" id="IPR053185">
    <property type="entry name" value="SET_domain_protein"/>
</dbReference>
<gene>
    <name evidence="2" type="ORF">CI238_03053</name>
</gene>
<dbReference type="CDD" id="cd20071">
    <property type="entry name" value="SET_SMYD"/>
    <property type="match status" value="1"/>
</dbReference>
<dbReference type="InterPro" id="IPR001214">
    <property type="entry name" value="SET_dom"/>
</dbReference>
<feature type="domain" description="SET" evidence="1">
    <location>
        <begin position="171"/>
        <end position="324"/>
    </location>
</feature>
<comment type="caution">
    <text evidence="2">The sequence shown here is derived from an EMBL/GenBank/DDBJ whole genome shotgun (WGS) entry which is preliminary data.</text>
</comment>
<keyword evidence="2" id="KW-0808">Transferase</keyword>
<dbReference type="AlphaFoldDB" id="A0A161VE03"/>
<dbReference type="SMART" id="SM00317">
    <property type="entry name" value="SET"/>
    <property type="match status" value="1"/>
</dbReference>
<dbReference type="PROSITE" id="PS50280">
    <property type="entry name" value="SET"/>
    <property type="match status" value="1"/>
</dbReference>
<feature type="non-terminal residue" evidence="2">
    <location>
        <position position="1"/>
    </location>
</feature>
<dbReference type="SUPFAM" id="SSF82199">
    <property type="entry name" value="SET domain"/>
    <property type="match status" value="1"/>
</dbReference>
<accession>A0A161VE03</accession>
<evidence type="ECO:0000313" key="3">
    <source>
        <dbReference type="Proteomes" id="UP000076584"/>
    </source>
</evidence>
<dbReference type="InterPro" id="IPR046341">
    <property type="entry name" value="SET_dom_sf"/>
</dbReference>
<name>A0A161VE03_COLIC</name>
<dbReference type="EMBL" id="LFIW01002494">
    <property type="protein sequence ID" value="KZL69044.1"/>
    <property type="molecule type" value="Genomic_DNA"/>
</dbReference>
<dbReference type="Pfam" id="PF00856">
    <property type="entry name" value="SET"/>
    <property type="match status" value="1"/>
</dbReference>
<organism evidence="2 3">
    <name type="scientific">Colletotrichum incanum</name>
    <name type="common">Soybean anthracnose fungus</name>
    <dbReference type="NCBI Taxonomy" id="1573173"/>
    <lineage>
        <taxon>Eukaryota</taxon>
        <taxon>Fungi</taxon>
        <taxon>Dikarya</taxon>
        <taxon>Ascomycota</taxon>
        <taxon>Pezizomycotina</taxon>
        <taxon>Sordariomycetes</taxon>
        <taxon>Hypocreomycetidae</taxon>
        <taxon>Glomerellales</taxon>
        <taxon>Glomerellaceae</taxon>
        <taxon>Colletotrichum</taxon>
        <taxon>Colletotrichum spaethianum species complex</taxon>
    </lineage>
</organism>
<sequence>LPLYPGSSSLFCLFVLCRSRPRLLNIAHFVMKPSFVLLGAGSALAFRDSKVISSNSGEICISSQLLAASSTNPICRNKDGADLLNSSRGDQFPFVGTSTTTSSSSSHPAWTHTTPCFKNGTDSPEFCIYHAANYGGKGISIITDADRAAHITRSWGFTRPQELEGTNQPLPKFEVAKVPGKDYGLVATIPIRRGEIILRETASLLIDYAAFAHIPLDEMKKMQAHAVDYLPFNHRSQWLNMSTHGYQGDYISTVDKILVTNSFDVEMDDAKRDDDFYAVFVNTSRMNHDCRPNVDYWFDPRTLTQRTVALRDIIPGEELTLSYIDPMQSREARRERLHTTWGFHCSCHHCMQHRLKTEESDRRIEQIANLREEFNDYTPASRATPQMAELLISLYEQEQNWSLLSEAYTLAAIEFNGIGEPWLATKYARLAVEYGLTTLWEGHGDVVEMTKLAEDPWSHWSWMLRTRKRYSWGPGAKPNYFDEEDEE</sequence>
<dbReference type="STRING" id="1573173.A0A161VE03"/>
<dbReference type="GO" id="GO:0032259">
    <property type="term" value="P:methylation"/>
    <property type="evidence" value="ECO:0007669"/>
    <property type="project" value="UniProtKB-KW"/>
</dbReference>
<keyword evidence="3" id="KW-1185">Reference proteome</keyword>
<dbReference type="Proteomes" id="UP000076584">
    <property type="component" value="Unassembled WGS sequence"/>
</dbReference>
<evidence type="ECO:0000259" key="1">
    <source>
        <dbReference type="PROSITE" id="PS50280"/>
    </source>
</evidence>
<protein>
    <submittedName>
        <fullName evidence="2">Lysine methyltransferase</fullName>
    </submittedName>
</protein>
<dbReference type="PANTHER" id="PTHR47332">
    <property type="entry name" value="SET DOMAIN-CONTAINING PROTEIN 5"/>
    <property type="match status" value="1"/>
</dbReference>
<dbReference type="GO" id="GO:0008168">
    <property type="term" value="F:methyltransferase activity"/>
    <property type="evidence" value="ECO:0007669"/>
    <property type="project" value="UniProtKB-KW"/>
</dbReference>
<evidence type="ECO:0000313" key="2">
    <source>
        <dbReference type="EMBL" id="KZL69044.1"/>
    </source>
</evidence>
<proteinExistence type="predicted"/>
<dbReference type="PANTHER" id="PTHR47332:SF6">
    <property type="entry name" value="SET DOMAIN-CONTAINING PROTEIN"/>
    <property type="match status" value="1"/>
</dbReference>